<dbReference type="InterPro" id="IPR013087">
    <property type="entry name" value="Znf_C2H2_type"/>
</dbReference>
<dbReference type="GO" id="GO:0005634">
    <property type="term" value="C:nucleus"/>
    <property type="evidence" value="ECO:0007669"/>
    <property type="project" value="UniProtKB-SubCell"/>
</dbReference>
<dbReference type="FunFam" id="3.30.160.60:FF:000446">
    <property type="entry name" value="Zinc finger protein"/>
    <property type="match status" value="1"/>
</dbReference>
<evidence type="ECO:0000256" key="3">
    <source>
        <dbReference type="ARBA" id="ARBA00022737"/>
    </source>
</evidence>
<evidence type="ECO:0000256" key="2">
    <source>
        <dbReference type="ARBA" id="ARBA00022723"/>
    </source>
</evidence>
<name>A0A8K0K9Y1_LADFU</name>
<evidence type="ECO:0000256" key="5">
    <source>
        <dbReference type="ARBA" id="ARBA00022833"/>
    </source>
</evidence>
<dbReference type="Gene3D" id="3.30.160.60">
    <property type="entry name" value="Classic Zinc Finger"/>
    <property type="match status" value="6"/>
</dbReference>
<dbReference type="InterPro" id="IPR007889">
    <property type="entry name" value="HTH_Psq"/>
</dbReference>
<dbReference type="SMART" id="SM00355">
    <property type="entry name" value="ZnF_C2H2"/>
    <property type="match status" value="8"/>
</dbReference>
<evidence type="ECO:0000256" key="7">
    <source>
        <dbReference type="PROSITE-ProRule" id="PRU00042"/>
    </source>
</evidence>
<dbReference type="AlphaFoldDB" id="A0A8K0K9Y1"/>
<evidence type="ECO:0000313" key="10">
    <source>
        <dbReference type="Proteomes" id="UP000792457"/>
    </source>
</evidence>
<keyword evidence="5" id="KW-0862">Zinc</keyword>
<feature type="domain" description="C2H2-type" evidence="8">
    <location>
        <begin position="496"/>
        <end position="524"/>
    </location>
</feature>
<feature type="domain" description="C2H2-type" evidence="8">
    <location>
        <begin position="109"/>
        <end position="136"/>
    </location>
</feature>
<dbReference type="GO" id="GO:0008270">
    <property type="term" value="F:zinc ion binding"/>
    <property type="evidence" value="ECO:0007669"/>
    <property type="project" value="UniProtKB-KW"/>
</dbReference>
<evidence type="ECO:0000256" key="1">
    <source>
        <dbReference type="ARBA" id="ARBA00004123"/>
    </source>
</evidence>
<dbReference type="SUPFAM" id="SSF46689">
    <property type="entry name" value="Homeodomain-like"/>
    <property type="match status" value="1"/>
</dbReference>
<feature type="domain" description="C2H2-type" evidence="8">
    <location>
        <begin position="581"/>
        <end position="608"/>
    </location>
</feature>
<dbReference type="PROSITE" id="PS50157">
    <property type="entry name" value="ZINC_FINGER_C2H2_2"/>
    <property type="match status" value="8"/>
</dbReference>
<dbReference type="OrthoDB" id="9439903at2759"/>
<dbReference type="FunFam" id="3.30.160.60:FF:000110">
    <property type="entry name" value="Zinc finger protein-like"/>
    <property type="match status" value="1"/>
</dbReference>
<keyword evidence="2" id="KW-0479">Metal-binding</keyword>
<feature type="domain" description="C2H2-type" evidence="8">
    <location>
        <begin position="553"/>
        <end position="580"/>
    </location>
</feature>
<evidence type="ECO:0000256" key="4">
    <source>
        <dbReference type="ARBA" id="ARBA00022771"/>
    </source>
</evidence>
<feature type="domain" description="C2H2-type" evidence="8">
    <location>
        <begin position="137"/>
        <end position="165"/>
    </location>
</feature>
<keyword evidence="10" id="KW-1185">Reference proteome</keyword>
<dbReference type="PANTHER" id="PTHR23234">
    <property type="entry name" value="ZNF44 PROTEIN"/>
    <property type="match status" value="1"/>
</dbReference>
<reference evidence="9" key="2">
    <citation type="submission" date="2017-10" db="EMBL/GenBank/DDBJ databases">
        <title>Ladona fulva Genome sequencing and assembly.</title>
        <authorList>
            <person name="Murali S."/>
            <person name="Richards S."/>
            <person name="Bandaranaike D."/>
            <person name="Bellair M."/>
            <person name="Blankenburg K."/>
            <person name="Chao H."/>
            <person name="Dinh H."/>
            <person name="Doddapaneni H."/>
            <person name="Dugan-Rocha S."/>
            <person name="Elkadiri S."/>
            <person name="Gnanaolivu R."/>
            <person name="Hernandez B."/>
            <person name="Skinner E."/>
            <person name="Javaid M."/>
            <person name="Lee S."/>
            <person name="Li M."/>
            <person name="Ming W."/>
            <person name="Munidasa M."/>
            <person name="Muniz J."/>
            <person name="Nguyen L."/>
            <person name="Hughes D."/>
            <person name="Osuji N."/>
            <person name="Pu L.-L."/>
            <person name="Puazo M."/>
            <person name="Qu C."/>
            <person name="Quiroz J."/>
            <person name="Raj R."/>
            <person name="Weissenberger G."/>
            <person name="Xin Y."/>
            <person name="Zou X."/>
            <person name="Han Y."/>
            <person name="Worley K."/>
            <person name="Muzny D."/>
            <person name="Gibbs R."/>
        </authorList>
    </citation>
    <scope>NUCLEOTIDE SEQUENCE</scope>
    <source>
        <strain evidence="9">Sampled in the wild</strain>
    </source>
</reference>
<gene>
    <name evidence="9" type="ORF">J437_LFUL005923</name>
</gene>
<organism evidence="9 10">
    <name type="scientific">Ladona fulva</name>
    <name type="common">Scarce chaser dragonfly</name>
    <name type="synonym">Libellula fulva</name>
    <dbReference type="NCBI Taxonomy" id="123851"/>
    <lineage>
        <taxon>Eukaryota</taxon>
        <taxon>Metazoa</taxon>
        <taxon>Ecdysozoa</taxon>
        <taxon>Arthropoda</taxon>
        <taxon>Hexapoda</taxon>
        <taxon>Insecta</taxon>
        <taxon>Pterygota</taxon>
        <taxon>Palaeoptera</taxon>
        <taxon>Odonata</taxon>
        <taxon>Epiprocta</taxon>
        <taxon>Anisoptera</taxon>
        <taxon>Libelluloidea</taxon>
        <taxon>Libellulidae</taxon>
        <taxon>Ladona</taxon>
    </lineage>
</organism>
<keyword evidence="4 7" id="KW-0863">Zinc-finger</keyword>
<dbReference type="PROSITE" id="PS00028">
    <property type="entry name" value="ZINC_FINGER_C2H2_1"/>
    <property type="match status" value="8"/>
</dbReference>
<evidence type="ECO:0000313" key="9">
    <source>
        <dbReference type="EMBL" id="KAG8231249.1"/>
    </source>
</evidence>
<dbReference type="SUPFAM" id="SSF57667">
    <property type="entry name" value="beta-beta-alpha zinc fingers"/>
    <property type="match status" value="5"/>
</dbReference>
<dbReference type="FunFam" id="3.30.160.60:FF:000338">
    <property type="entry name" value="zinc finger protein 383"/>
    <property type="match status" value="1"/>
</dbReference>
<dbReference type="Proteomes" id="UP000792457">
    <property type="component" value="Unassembled WGS sequence"/>
</dbReference>
<reference evidence="9" key="1">
    <citation type="submission" date="2013-04" db="EMBL/GenBank/DDBJ databases">
        <authorList>
            <person name="Qu J."/>
            <person name="Murali S.C."/>
            <person name="Bandaranaike D."/>
            <person name="Bellair M."/>
            <person name="Blankenburg K."/>
            <person name="Chao H."/>
            <person name="Dinh H."/>
            <person name="Doddapaneni H."/>
            <person name="Downs B."/>
            <person name="Dugan-Rocha S."/>
            <person name="Elkadiri S."/>
            <person name="Gnanaolivu R.D."/>
            <person name="Hernandez B."/>
            <person name="Javaid M."/>
            <person name="Jayaseelan J.C."/>
            <person name="Lee S."/>
            <person name="Li M."/>
            <person name="Ming W."/>
            <person name="Munidasa M."/>
            <person name="Muniz J."/>
            <person name="Nguyen L."/>
            <person name="Ongeri F."/>
            <person name="Osuji N."/>
            <person name="Pu L.-L."/>
            <person name="Puazo M."/>
            <person name="Qu C."/>
            <person name="Quiroz J."/>
            <person name="Raj R."/>
            <person name="Weissenberger G."/>
            <person name="Xin Y."/>
            <person name="Zou X."/>
            <person name="Han Y."/>
            <person name="Richards S."/>
            <person name="Worley K."/>
            <person name="Muzny D."/>
            <person name="Gibbs R."/>
        </authorList>
    </citation>
    <scope>NUCLEOTIDE SEQUENCE</scope>
    <source>
        <strain evidence="9">Sampled in the wild</strain>
    </source>
</reference>
<dbReference type="InterPro" id="IPR050758">
    <property type="entry name" value="Znf_C2H2-type"/>
</dbReference>
<accession>A0A8K0K9Y1</accession>
<comment type="caution">
    <text evidence="9">The sequence shown here is derived from an EMBL/GenBank/DDBJ whole genome shotgun (WGS) entry which is preliminary data.</text>
</comment>
<dbReference type="InterPro" id="IPR036236">
    <property type="entry name" value="Znf_C2H2_sf"/>
</dbReference>
<evidence type="ECO:0000256" key="6">
    <source>
        <dbReference type="ARBA" id="ARBA00023242"/>
    </source>
</evidence>
<proteinExistence type="predicted"/>
<feature type="domain" description="C2H2-type" evidence="8">
    <location>
        <begin position="525"/>
        <end position="552"/>
    </location>
</feature>
<feature type="domain" description="C2H2-type" evidence="8">
    <location>
        <begin position="465"/>
        <end position="494"/>
    </location>
</feature>
<dbReference type="Pfam" id="PF04218">
    <property type="entry name" value="CENP-B_N"/>
    <property type="match status" value="1"/>
</dbReference>
<evidence type="ECO:0000259" key="8">
    <source>
        <dbReference type="PROSITE" id="PS50157"/>
    </source>
</evidence>
<feature type="domain" description="C2H2-type" evidence="8">
    <location>
        <begin position="180"/>
        <end position="207"/>
    </location>
</feature>
<dbReference type="PANTHER" id="PTHR23234:SF10">
    <property type="entry name" value="RIKEN CDNA 6720489N17 GENE-RELATED"/>
    <property type="match status" value="1"/>
</dbReference>
<keyword evidence="6" id="KW-0539">Nucleus</keyword>
<dbReference type="InterPro" id="IPR009057">
    <property type="entry name" value="Homeodomain-like_sf"/>
</dbReference>
<dbReference type="GO" id="GO:0003677">
    <property type="term" value="F:DNA binding"/>
    <property type="evidence" value="ECO:0007669"/>
    <property type="project" value="InterPro"/>
</dbReference>
<comment type="subcellular location">
    <subcellularLocation>
        <location evidence="1">Nucleus</location>
    </subcellularLocation>
</comment>
<protein>
    <recommendedName>
        <fullName evidence="8">C2H2-type domain-containing protein</fullName>
    </recommendedName>
</protein>
<dbReference type="FunFam" id="3.30.160.60:FF:000502">
    <property type="entry name" value="Zinc finger protein 710"/>
    <property type="match status" value="1"/>
</dbReference>
<dbReference type="Pfam" id="PF00096">
    <property type="entry name" value="zf-C2H2"/>
    <property type="match status" value="7"/>
</dbReference>
<dbReference type="FunFam" id="3.30.160.60:FF:000557">
    <property type="entry name" value="zinc finger and SCAN domain-containing protein 29"/>
    <property type="match status" value="1"/>
</dbReference>
<keyword evidence="3" id="KW-0677">Repeat</keyword>
<dbReference type="EMBL" id="KZ308544">
    <property type="protein sequence ID" value="KAG8231249.1"/>
    <property type="molecule type" value="Genomic_DNA"/>
</dbReference>
<sequence>MPLLTPREKRMAIDLLEFGESCSEIARRICVAASTISRLKAKWETEHTLERREGQGRPRATTVDQDERLLEIVKENPLCSANEAKEGSNFPATERTARSRIREAGIKPYPCNVCGRRFSQVNALQHHKDSHNTTREFSCTVCHKQFKSSFMLKKHMRSSHADTLSLSQKEEKYVGQNRRYYCNVCGENFAFSVMLKDHESKHQKETNFHCNCCGNNYKSADEFKVHSCNDTEDNKSKEDDPSLKKEVTKNYCELMKRIAKVVHNKVDESTDFQEGGNEQIVIGSDHNVQEPEPGLLQSQSLILGMGESSSIKNEVLEVNKLADIKEENEDAKLNRTNKVSEVCGGFKILRPGDIESTWIVDSNVIACDPHSEGKWMTMPQQEESEIVIYVTPDLHHDVGVKKVTLPASAPNFKKDDIYLNSGLQRNSANLSVTSPVLDEEGCINVQVQSNADTSDGIHFVDLQRYQCKLCGRSFAWKSTLNKHMTNSHQTGPTPKFSCGFCAKEYATSSQVQEHIKRDHYKERPHTCDVCNKTFYKKYDLKIHLRTHTKEKPYICGACGKAFYHLSHIIRHERIHTGERPYKCDDCGREFNQSSSLKTHKIRHSNCSASTNKLDASAKVLIADENLTILNSLPEAMTKNRSPKKSAGVHSVGSEINIDILSSKDANLSFESIPSSYEENGITS</sequence>